<gene>
    <name evidence="2" type="ORF">DEO72_LG5g3290</name>
</gene>
<dbReference type="PANTHER" id="PTHR31900">
    <property type="entry name" value="F-BOX/RNI SUPERFAMILY PROTEIN-RELATED"/>
    <property type="match status" value="1"/>
</dbReference>
<dbReference type="Gene3D" id="1.20.1280.50">
    <property type="match status" value="1"/>
</dbReference>
<name>A0A4D6M2Y4_VIGUN</name>
<dbReference type="InterPro" id="IPR050232">
    <property type="entry name" value="FBL13/AtMIF1-like"/>
</dbReference>
<dbReference type="Gene3D" id="3.80.10.10">
    <property type="entry name" value="Ribonuclease Inhibitor"/>
    <property type="match status" value="1"/>
</dbReference>
<evidence type="ECO:0000313" key="2">
    <source>
        <dbReference type="EMBL" id="QCD95197.1"/>
    </source>
</evidence>
<proteinExistence type="predicted"/>
<dbReference type="Proteomes" id="UP000501690">
    <property type="component" value="Linkage Group LG5"/>
</dbReference>
<dbReference type="SUPFAM" id="SSF81383">
    <property type="entry name" value="F-box domain"/>
    <property type="match status" value="1"/>
</dbReference>
<dbReference type="PANTHER" id="PTHR31900:SF34">
    <property type="entry name" value="EMB|CAB62440.1-RELATED"/>
    <property type="match status" value="1"/>
</dbReference>
<dbReference type="InterPro" id="IPR032675">
    <property type="entry name" value="LRR_dom_sf"/>
</dbReference>
<reference evidence="2 3" key="1">
    <citation type="submission" date="2019-04" db="EMBL/GenBank/DDBJ databases">
        <title>An improved genome assembly and genetic linkage map for asparagus bean, Vigna unguiculata ssp. sesquipedialis.</title>
        <authorList>
            <person name="Xia Q."/>
            <person name="Zhang R."/>
            <person name="Dong Y."/>
        </authorList>
    </citation>
    <scope>NUCLEOTIDE SEQUENCE [LARGE SCALE GENOMIC DNA]</scope>
    <source>
        <tissue evidence="2">Leaf</tissue>
    </source>
</reference>
<organism evidence="2 3">
    <name type="scientific">Vigna unguiculata</name>
    <name type="common">Cowpea</name>
    <dbReference type="NCBI Taxonomy" id="3917"/>
    <lineage>
        <taxon>Eukaryota</taxon>
        <taxon>Viridiplantae</taxon>
        <taxon>Streptophyta</taxon>
        <taxon>Embryophyta</taxon>
        <taxon>Tracheophyta</taxon>
        <taxon>Spermatophyta</taxon>
        <taxon>Magnoliopsida</taxon>
        <taxon>eudicotyledons</taxon>
        <taxon>Gunneridae</taxon>
        <taxon>Pentapetalae</taxon>
        <taxon>rosids</taxon>
        <taxon>fabids</taxon>
        <taxon>Fabales</taxon>
        <taxon>Fabaceae</taxon>
        <taxon>Papilionoideae</taxon>
        <taxon>50 kb inversion clade</taxon>
        <taxon>NPAAA clade</taxon>
        <taxon>indigoferoid/millettioid clade</taxon>
        <taxon>Phaseoleae</taxon>
        <taxon>Vigna</taxon>
    </lineage>
</organism>
<dbReference type="CDD" id="cd22160">
    <property type="entry name" value="F-box_AtFBL13-like"/>
    <property type="match status" value="1"/>
</dbReference>
<dbReference type="EMBL" id="CP039349">
    <property type="protein sequence ID" value="QCD95197.1"/>
    <property type="molecule type" value="Genomic_DNA"/>
</dbReference>
<dbReference type="SMART" id="SM00256">
    <property type="entry name" value="FBOX"/>
    <property type="match status" value="1"/>
</dbReference>
<dbReference type="SMART" id="SM00579">
    <property type="entry name" value="FBD"/>
    <property type="match status" value="1"/>
</dbReference>
<dbReference type="InterPro" id="IPR053781">
    <property type="entry name" value="F-box_AtFBL13-like"/>
</dbReference>
<dbReference type="Pfam" id="PF00646">
    <property type="entry name" value="F-box"/>
    <property type="match status" value="1"/>
</dbReference>
<dbReference type="SUPFAM" id="SSF52047">
    <property type="entry name" value="RNI-like"/>
    <property type="match status" value="1"/>
</dbReference>
<dbReference type="Pfam" id="PF08387">
    <property type="entry name" value="FBD"/>
    <property type="match status" value="1"/>
</dbReference>
<protein>
    <recommendedName>
        <fullName evidence="1">F-box domain-containing protein</fullName>
    </recommendedName>
</protein>
<dbReference type="Pfam" id="PF24758">
    <property type="entry name" value="LRR_At5g56370"/>
    <property type="match status" value="1"/>
</dbReference>
<sequence length="385" mass="44624">MADMISSIPDDILLYILSFLPTKQVVATTVLSKRWNLLFRSVPSFDFSYRMDYDKNHIEDCYHFFHSVFSFLLSRDSNRSLHKFRLRCGSTFLMNTVGIKTSISTWIEEWIEYAVTGRNRVQHLDLNLDQKIVMPSMVFRCKTLVVLKLGYVTVKDISCVDLPLLKILHLNTVLFSEDVGLSLLLSGSPNVEDLEVKNINFDPSKVKFNRLPKLVRVRTLGHLFPLEIVQNVEDLIIYPLCPLKLGFDLENLVQLEINFVYRKEWLEVLEVLRHCPKLQNLVLGIFKSYRFELFQKNDEGAVLPGLQPIPQCISMYLKTCDFGIYEGSIDEIQFARYILQNAKYLRTMKIQICPESNVTDDKILYMIKELSSCMKSSNTCTLSIK</sequence>
<feature type="domain" description="F-box" evidence="1">
    <location>
        <begin position="2"/>
        <end position="52"/>
    </location>
</feature>
<keyword evidence="3" id="KW-1185">Reference proteome</keyword>
<dbReference type="PROSITE" id="PS50181">
    <property type="entry name" value="FBOX"/>
    <property type="match status" value="1"/>
</dbReference>
<dbReference type="InterPro" id="IPR055411">
    <property type="entry name" value="LRR_FXL15/At3g58940/PEG3-like"/>
</dbReference>
<dbReference type="InterPro" id="IPR001810">
    <property type="entry name" value="F-box_dom"/>
</dbReference>
<evidence type="ECO:0000259" key="1">
    <source>
        <dbReference type="PROSITE" id="PS50181"/>
    </source>
</evidence>
<evidence type="ECO:0000313" key="3">
    <source>
        <dbReference type="Proteomes" id="UP000501690"/>
    </source>
</evidence>
<dbReference type="InterPro" id="IPR006566">
    <property type="entry name" value="FBD"/>
</dbReference>
<accession>A0A4D6M2Y4</accession>
<dbReference type="InterPro" id="IPR036047">
    <property type="entry name" value="F-box-like_dom_sf"/>
</dbReference>
<dbReference type="AlphaFoldDB" id="A0A4D6M2Y4"/>